<dbReference type="Pfam" id="PF01044">
    <property type="entry name" value="Vinculin"/>
    <property type="match status" value="1"/>
</dbReference>
<evidence type="ECO:0000256" key="5">
    <source>
        <dbReference type="ARBA" id="ARBA00022889"/>
    </source>
</evidence>
<dbReference type="GO" id="GO:0045296">
    <property type="term" value="F:cadherin binding"/>
    <property type="evidence" value="ECO:0007669"/>
    <property type="project" value="InterPro"/>
</dbReference>
<dbReference type="GO" id="GO:0005916">
    <property type="term" value="C:fascia adherens"/>
    <property type="evidence" value="ECO:0007669"/>
    <property type="project" value="TreeGrafter"/>
</dbReference>
<comment type="similarity">
    <text evidence="3">Belongs to the vinculin/alpha-catenin family.</text>
</comment>
<dbReference type="AlphaFoldDB" id="A0AA41N9N0"/>
<dbReference type="GO" id="GO:0016477">
    <property type="term" value="P:cell migration"/>
    <property type="evidence" value="ECO:0007669"/>
    <property type="project" value="TreeGrafter"/>
</dbReference>
<evidence type="ECO:0000256" key="1">
    <source>
        <dbReference type="ARBA" id="ARBA00004282"/>
    </source>
</evidence>
<dbReference type="InterPro" id="IPR036723">
    <property type="entry name" value="Alpha-catenin/vinculin-like_sf"/>
</dbReference>
<comment type="subcellular location">
    <subcellularLocation>
        <location evidence="1">Cell junction</location>
    </subcellularLocation>
    <subcellularLocation>
        <location evidence="2">Cytoplasm</location>
    </subcellularLocation>
</comment>
<dbReference type="Proteomes" id="UP001166674">
    <property type="component" value="Unassembled WGS sequence"/>
</dbReference>
<evidence type="ECO:0000256" key="7">
    <source>
        <dbReference type="SAM" id="Coils"/>
    </source>
</evidence>
<keyword evidence="9" id="KW-1185">Reference proteome</keyword>
<gene>
    <name evidence="8" type="ORF">SUZIE_185390</name>
</gene>
<name>A0AA41N9N0_SCICA</name>
<dbReference type="SUPFAM" id="SSF47220">
    <property type="entry name" value="alpha-catenin/vinculin-like"/>
    <property type="match status" value="2"/>
</dbReference>
<evidence type="ECO:0000256" key="2">
    <source>
        <dbReference type="ARBA" id="ARBA00004496"/>
    </source>
</evidence>
<protein>
    <submittedName>
        <fullName evidence="8">Catenin alpha-3</fullName>
    </submittedName>
</protein>
<dbReference type="GO" id="GO:0098609">
    <property type="term" value="P:cell-cell adhesion"/>
    <property type="evidence" value="ECO:0007669"/>
    <property type="project" value="TreeGrafter"/>
</dbReference>
<feature type="coiled-coil region" evidence="7">
    <location>
        <begin position="77"/>
        <end position="111"/>
    </location>
</feature>
<evidence type="ECO:0000313" key="9">
    <source>
        <dbReference type="Proteomes" id="UP001166674"/>
    </source>
</evidence>
<dbReference type="GO" id="GO:0005737">
    <property type="term" value="C:cytoplasm"/>
    <property type="evidence" value="ECO:0007669"/>
    <property type="project" value="UniProtKB-SubCell"/>
</dbReference>
<dbReference type="GO" id="GO:0005912">
    <property type="term" value="C:adherens junction"/>
    <property type="evidence" value="ECO:0007669"/>
    <property type="project" value="TreeGrafter"/>
</dbReference>
<sequence>MSTESPITLNIDPQDLQVQTFTVEKLLEPLIIQVTTLVNCPQNPSNRKKGRSKRARVLLASVEEATWNLLDKGEKIAQEATVLKEELTAALQEVRKESEALKVSAERFTDDPCYLPKREAVVQAARALLAAVTRLLILADMIDVMCLLQHVSSVSLGGLGLVDQFQEMGFVGQQQICGMGQTNLLVKWWAGSKTMGLVDRLFQRTLECLKNVSNKSDLQKTYQKLGKELENLDYLAFKRQQAHIPDSWQIINIIGGGIPRNEEAAKL</sequence>
<evidence type="ECO:0000256" key="6">
    <source>
        <dbReference type="ARBA" id="ARBA00022949"/>
    </source>
</evidence>
<dbReference type="Gene3D" id="1.20.120.230">
    <property type="entry name" value="Alpha-catenin/vinculin-like"/>
    <property type="match status" value="2"/>
</dbReference>
<keyword evidence="6" id="KW-0965">Cell junction</keyword>
<dbReference type="FunFam" id="1.20.120.230:FF:000006">
    <property type="entry name" value="Catenin alpha 1"/>
    <property type="match status" value="1"/>
</dbReference>
<keyword evidence="5" id="KW-0130">Cell adhesion</keyword>
<comment type="caution">
    <text evidence="8">The sequence shown here is derived from an EMBL/GenBank/DDBJ whole genome shotgun (WGS) entry which is preliminary data.</text>
</comment>
<evidence type="ECO:0000313" key="8">
    <source>
        <dbReference type="EMBL" id="MBZ3885927.1"/>
    </source>
</evidence>
<evidence type="ECO:0000256" key="4">
    <source>
        <dbReference type="ARBA" id="ARBA00022490"/>
    </source>
</evidence>
<evidence type="ECO:0000256" key="3">
    <source>
        <dbReference type="ARBA" id="ARBA00008376"/>
    </source>
</evidence>
<keyword evidence="7" id="KW-0175">Coiled coil</keyword>
<reference evidence="8" key="1">
    <citation type="submission" date="2020-03" db="EMBL/GenBank/DDBJ databases">
        <title>Studies in the Genomics of Life Span.</title>
        <authorList>
            <person name="Glass D."/>
        </authorList>
    </citation>
    <scope>NUCLEOTIDE SEQUENCE</scope>
    <source>
        <strain evidence="8">SUZIE</strain>
        <tissue evidence="8">Muscle</tissue>
    </source>
</reference>
<dbReference type="GO" id="GO:0051015">
    <property type="term" value="F:actin filament binding"/>
    <property type="evidence" value="ECO:0007669"/>
    <property type="project" value="InterPro"/>
</dbReference>
<dbReference type="InterPro" id="IPR001033">
    <property type="entry name" value="Alpha_catenin"/>
</dbReference>
<keyword evidence="4" id="KW-0963">Cytoplasm</keyword>
<dbReference type="PANTHER" id="PTHR18914:SF21">
    <property type="entry name" value="CATENIN ALPHA-3"/>
    <property type="match status" value="1"/>
</dbReference>
<accession>A0AA41N9N0</accession>
<organism evidence="8 9">
    <name type="scientific">Sciurus carolinensis</name>
    <name type="common">Eastern gray squirrel</name>
    <dbReference type="NCBI Taxonomy" id="30640"/>
    <lineage>
        <taxon>Eukaryota</taxon>
        <taxon>Metazoa</taxon>
        <taxon>Chordata</taxon>
        <taxon>Craniata</taxon>
        <taxon>Vertebrata</taxon>
        <taxon>Euteleostomi</taxon>
        <taxon>Mammalia</taxon>
        <taxon>Eutheria</taxon>
        <taxon>Euarchontoglires</taxon>
        <taxon>Glires</taxon>
        <taxon>Rodentia</taxon>
        <taxon>Sciuromorpha</taxon>
        <taxon>Sciuridae</taxon>
        <taxon>Sciurinae</taxon>
        <taxon>Sciurini</taxon>
        <taxon>Sciurus</taxon>
    </lineage>
</organism>
<proteinExistence type="inferred from homology"/>
<dbReference type="EMBL" id="JAATJV010403812">
    <property type="protein sequence ID" value="MBZ3885927.1"/>
    <property type="molecule type" value="Genomic_DNA"/>
</dbReference>
<dbReference type="PANTHER" id="PTHR18914">
    <property type="entry name" value="ALPHA CATENIN"/>
    <property type="match status" value="1"/>
</dbReference>
<dbReference type="PRINTS" id="PR00805">
    <property type="entry name" value="ALPHACATENIN"/>
</dbReference>
<dbReference type="InterPro" id="IPR006077">
    <property type="entry name" value="Vinculin/catenin"/>
</dbReference>
<dbReference type="GO" id="GO:0008013">
    <property type="term" value="F:beta-catenin binding"/>
    <property type="evidence" value="ECO:0007669"/>
    <property type="project" value="TreeGrafter"/>
</dbReference>